<feature type="compositionally biased region" description="Acidic residues" evidence="1">
    <location>
        <begin position="16"/>
        <end position="29"/>
    </location>
</feature>
<feature type="compositionally biased region" description="Basic and acidic residues" evidence="1">
    <location>
        <begin position="201"/>
        <end position="216"/>
    </location>
</feature>
<dbReference type="GO" id="GO:0006355">
    <property type="term" value="P:regulation of DNA-templated transcription"/>
    <property type="evidence" value="ECO:0007669"/>
    <property type="project" value="InterPro"/>
</dbReference>
<organism evidence="2">
    <name type="scientific">Menopon gallinae</name>
    <name type="common">poultry shaft louse</name>
    <dbReference type="NCBI Taxonomy" id="328185"/>
    <lineage>
        <taxon>Eukaryota</taxon>
        <taxon>Metazoa</taxon>
        <taxon>Ecdysozoa</taxon>
        <taxon>Arthropoda</taxon>
        <taxon>Hexapoda</taxon>
        <taxon>Insecta</taxon>
        <taxon>Pterygota</taxon>
        <taxon>Neoptera</taxon>
        <taxon>Paraneoptera</taxon>
        <taxon>Psocodea</taxon>
        <taxon>Troctomorpha</taxon>
        <taxon>Phthiraptera</taxon>
        <taxon>Amblycera</taxon>
        <taxon>Menoponidae</taxon>
        <taxon>Menopon</taxon>
    </lineage>
</organism>
<dbReference type="EMBL" id="JARGDH010000001">
    <property type="protein sequence ID" value="KAL0280616.1"/>
    <property type="molecule type" value="Genomic_DNA"/>
</dbReference>
<evidence type="ECO:0008006" key="3">
    <source>
        <dbReference type="Google" id="ProtNLM"/>
    </source>
</evidence>
<feature type="compositionally biased region" description="Basic and acidic residues" evidence="1">
    <location>
        <begin position="30"/>
        <end position="65"/>
    </location>
</feature>
<evidence type="ECO:0000256" key="1">
    <source>
        <dbReference type="SAM" id="MobiDB-lite"/>
    </source>
</evidence>
<dbReference type="GO" id="GO:0005634">
    <property type="term" value="C:nucleus"/>
    <property type="evidence" value="ECO:0007669"/>
    <property type="project" value="TreeGrafter"/>
</dbReference>
<feature type="compositionally biased region" description="Polar residues" evidence="1">
    <location>
        <begin position="268"/>
        <end position="277"/>
    </location>
</feature>
<name>A0AAW2IFW6_9NEOP</name>
<protein>
    <recommendedName>
        <fullName evidence="3">SAP30-binding protein</fullName>
    </recommendedName>
</protein>
<dbReference type="InterPro" id="IPR012479">
    <property type="entry name" value="SAP30BP"/>
</dbReference>
<accession>A0AAW2IFW6</accession>
<feature type="region of interest" description="Disordered" evidence="1">
    <location>
        <begin position="201"/>
        <end position="246"/>
    </location>
</feature>
<dbReference type="PANTHER" id="PTHR13464:SF0">
    <property type="entry name" value="SAP30-BINDING PROTEIN"/>
    <property type="match status" value="1"/>
</dbReference>
<dbReference type="PANTHER" id="PTHR13464">
    <property type="entry name" value="TRANSCRIPTIONAL REGULATOR PROTEIN HCNGP"/>
    <property type="match status" value="1"/>
</dbReference>
<comment type="caution">
    <text evidence="2">The sequence shown here is derived from an EMBL/GenBank/DDBJ whole genome shotgun (WGS) entry which is preliminary data.</text>
</comment>
<evidence type="ECO:0000313" key="2">
    <source>
        <dbReference type="EMBL" id="KAL0280616.1"/>
    </source>
</evidence>
<dbReference type="Pfam" id="PF07818">
    <property type="entry name" value="HCNGP"/>
    <property type="match status" value="1"/>
</dbReference>
<feature type="compositionally biased region" description="Polar residues" evidence="1">
    <location>
        <begin position="1"/>
        <end position="15"/>
    </location>
</feature>
<reference evidence="2" key="1">
    <citation type="journal article" date="2024" name="Gigascience">
        <title>Chromosome-level genome of the poultry shaft louse Menopon gallinae provides insight into the host-switching and adaptive evolution of parasitic lice.</title>
        <authorList>
            <person name="Xu Y."/>
            <person name="Ma L."/>
            <person name="Liu S."/>
            <person name="Liang Y."/>
            <person name="Liu Q."/>
            <person name="He Z."/>
            <person name="Tian L."/>
            <person name="Duan Y."/>
            <person name="Cai W."/>
            <person name="Li H."/>
            <person name="Song F."/>
        </authorList>
    </citation>
    <scope>NUCLEOTIDE SEQUENCE</scope>
    <source>
        <strain evidence="2">Cailab_2023a</strain>
    </source>
</reference>
<proteinExistence type="predicted"/>
<feature type="region of interest" description="Disordered" evidence="1">
    <location>
        <begin position="268"/>
        <end position="291"/>
    </location>
</feature>
<feature type="region of interest" description="Disordered" evidence="1">
    <location>
        <begin position="1"/>
        <end position="71"/>
    </location>
</feature>
<gene>
    <name evidence="2" type="ORF">PYX00_001850</name>
</gene>
<dbReference type="AlphaFoldDB" id="A0AAW2IFW6"/>
<sequence length="291" mass="32496">MSTHALASITATYTDSEPEGDDDTVFEPQEEVKKSPIENELPPKEEKEKEKEKEKEEEEVEKKIEPVAPSNNISQEITSRVAKLVSYNDDVLVSDDEFDIYNHNHNSAIEGDVELPPEPTGRCSPILLEKVQKLHESVSSGLDINELIQSKKEFRNPSIYEKLIQFCGINELGTNYSADVYDPSKWGKESFYEELAKAQKVDMDRREKEKKERTKVEFVSGTKKQSGTSAEDEQKKRKSKWDQVGPTPVLGAALGLIRPAGLVQASLTSSVTGTKGTSIPAFGSLPRKPRI</sequence>